<dbReference type="Pfam" id="PF01451">
    <property type="entry name" value="LMWPc"/>
    <property type="match status" value="1"/>
</dbReference>
<dbReference type="Proteomes" id="UP001500842">
    <property type="component" value="Unassembled WGS sequence"/>
</dbReference>
<feature type="domain" description="Phosphotyrosine protein phosphatase I" evidence="2">
    <location>
        <begin position="20"/>
        <end position="145"/>
    </location>
</feature>
<accession>A0ABN2A8E6</accession>
<protein>
    <recommendedName>
        <fullName evidence="2">Phosphotyrosine protein phosphatase I domain-containing protein</fullName>
    </recommendedName>
</protein>
<evidence type="ECO:0000256" key="1">
    <source>
        <dbReference type="ARBA" id="ARBA00022849"/>
    </source>
</evidence>
<evidence type="ECO:0000313" key="3">
    <source>
        <dbReference type="EMBL" id="GAA1512135.1"/>
    </source>
</evidence>
<dbReference type="Gene3D" id="3.40.50.2300">
    <property type="match status" value="1"/>
</dbReference>
<dbReference type="SMART" id="SM00226">
    <property type="entry name" value="LMWPc"/>
    <property type="match status" value="1"/>
</dbReference>
<keyword evidence="1" id="KW-0059">Arsenical resistance</keyword>
<dbReference type="RefSeq" id="WP_141003300.1">
    <property type="nucleotide sequence ID" value="NZ_BAAAOR010000013.1"/>
</dbReference>
<dbReference type="InterPro" id="IPR036196">
    <property type="entry name" value="Ptyr_pPase_sf"/>
</dbReference>
<organism evidence="3 4">
    <name type="scientific">Nocardioides humi</name>
    <dbReference type="NCBI Taxonomy" id="449461"/>
    <lineage>
        <taxon>Bacteria</taxon>
        <taxon>Bacillati</taxon>
        <taxon>Actinomycetota</taxon>
        <taxon>Actinomycetes</taxon>
        <taxon>Propionibacteriales</taxon>
        <taxon>Nocardioidaceae</taxon>
        <taxon>Nocardioides</taxon>
    </lineage>
</organism>
<gene>
    <name evidence="3" type="ORF">GCM10009788_15810</name>
</gene>
<dbReference type="PANTHER" id="PTHR43428">
    <property type="entry name" value="ARSENATE REDUCTASE"/>
    <property type="match status" value="1"/>
</dbReference>
<dbReference type="EMBL" id="BAAAOR010000013">
    <property type="protein sequence ID" value="GAA1512135.1"/>
    <property type="molecule type" value="Genomic_DNA"/>
</dbReference>
<evidence type="ECO:0000313" key="4">
    <source>
        <dbReference type="Proteomes" id="UP001500842"/>
    </source>
</evidence>
<dbReference type="SUPFAM" id="SSF52788">
    <property type="entry name" value="Phosphotyrosine protein phosphatases I"/>
    <property type="match status" value="1"/>
</dbReference>
<name>A0ABN2A8E6_9ACTN</name>
<sequence length="160" mass="16834">MTDTDLATSPKAGTGEPDVPQVVFACIRNGGRSVISRVLTEHYAGGHVRALSAGTQPGEHIHAEVAEVLEKLGLDTSGEQPKLLTHDTIATSTMAITLGCGEECPYVPGVKYIDWPVADPGGQDEATVRAIIADIDGRVRDLLIELVPDITLPASVLQQG</sequence>
<proteinExistence type="predicted"/>
<comment type="caution">
    <text evidence="3">The sequence shown here is derived from an EMBL/GenBank/DDBJ whole genome shotgun (WGS) entry which is preliminary data.</text>
</comment>
<dbReference type="InterPro" id="IPR023485">
    <property type="entry name" value="Ptyr_pPase"/>
</dbReference>
<reference evidence="3 4" key="1">
    <citation type="journal article" date="2019" name="Int. J. Syst. Evol. Microbiol.">
        <title>The Global Catalogue of Microorganisms (GCM) 10K type strain sequencing project: providing services to taxonomists for standard genome sequencing and annotation.</title>
        <authorList>
            <consortium name="The Broad Institute Genomics Platform"/>
            <consortium name="The Broad Institute Genome Sequencing Center for Infectious Disease"/>
            <person name="Wu L."/>
            <person name="Ma J."/>
        </authorList>
    </citation>
    <scope>NUCLEOTIDE SEQUENCE [LARGE SCALE GENOMIC DNA]</scope>
    <source>
        <strain evidence="3 4">JCM 14942</strain>
    </source>
</reference>
<dbReference type="PANTHER" id="PTHR43428:SF1">
    <property type="entry name" value="ARSENATE REDUCTASE"/>
    <property type="match status" value="1"/>
</dbReference>
<evidence type="ECO:0000259" key="2">
    <source>
        <dbReference type="SMART" id="SM00226"/>
    </source>
</evidence>
<keyword evidence="4" id="KW-1185">Reference proteome</keyword>